<reference evidence="2 3" key="1">
    <citation type="submission" date="2024-04" db="EMBL/GenBank/DDBJ databases">
        <title>Tritrichomonas musculus Genome.</title>
        <authorList>
            <person name="Alves-Ferreira E."/>
            <person name="Grigg M."/>
            <person name="Lorenzi H."/>
            <person name="Galac M."/>
        </authorList>
    </citation>
    <scope>NUCLEOTIDE SEQUENCE [LARGE SCALE GENOMIC DNA]</scope>
    <source>
        <strain evidence="2 3">EAF2021</strain>
    </source>
</reference>
<comment type="caution">
    <text evidence="2">The sequence shown here is derived from an EMBL/GenBank/DDBJ whole genome shotgun (WGS) entry which is preliminary data.</text>
</comment>
<dbReference type="Proteomes" id="UP001470230">
    <property type="component" value="Unassembled WGS sequence"/>
</dbReference>
<dbReference type="Gene3D" id="2.30.36.70">
    <property type="entry name" value="Actin, Chain A, domain 2"/>
    <property type="match status" value="1"/>
</dbReference>
<dbReference type="EMBL" id="JAPFFF010000008">
    <property type="protein sequence ID" value="KAK8885183.1"/>
    <property type="molecule type" value="Genomic_DNA"/>
</dbReference>
<comment type="similarity">
    <text evidence="1">Belongs to the actin family.</text>
</comment>
<evidence type="ECO:0000256" key="1">
    <source>
        <dbReference type="RuleBase" id="RU000487"/>
    </source>
</evidence>
<dbReference type="Pfam" id="PF00022">
    <property type="entry name" value="Actin"/>
    <property type="match status" value="1"/>
</dbReference>
<dbReference type="PANTHER" id="PTHR11937">
    <property type="entry name" value="ACTIN"/>
    <property type="match status" value="1"/>
</dbReference>
<dbReference type="InterPro" id="IPR043129">
    <property type="entry name" value="ATPase_NBD"/>
</dbReference>
<keyword evidence="3" id="KW-1185">Reference proteome</keyword>
<gene>
    <name evidence="2" type="ORF">M9Y10_044312</name>
</gene>
<dbReference type="Gene3D" id="3.90.640.10">
    <property type="entry name" value="Actin, Chain A, domain 4"/>
    <property type="match status" value="1"/>
</dbReference>
<protein>
    <recommendedName>
        <fullName evidence="4">Actin-like protein</fullName>
    </recommendedName>
</protein>
<organism evidence="2 3">
    <name type="scientific">Tritrichomonas musculus</name>
    <dbReference type="NCBI Taxonomy" id="1915356"/>
    <lineage>
        <taxon>Eukaryota</taxon>
        <taxon>Metamonada</taxon>
        <taxon>Parabasalia</taxon>
        <taxon>Tritrichomonadida</taxon>
        <taxon>Tritrichomonadidae</taxon>
        <taxon>Tritrichomonas</taxon>
    </lineage>
</organism>
<dbReference type="SUPFAM" id="SSF53067">
    <property type="entry name" value="Actin-like ATPase domain"/>
    <property type="match status" value="2"/>
</dbReference>
<name>A0ABR2K311_9EUKA</name>
<evidence type="ECO:0000313" key="3">
    <source>
        <dbReference type="Proteomes" id="UP001470230"/>
    </source>
</evidence>
<sequence>MNDKTIVIDCGSLFTKYGIISSNQTVDNETPDSEGLLLPSSFKKDQMILETPKYAKSEELYDDKNYEFPLREGRIQNFSKYIELLRQLIEQYINYPSIQNVVITEQELSIGREREMMTEIMFEQFNFKNVFLARKPVCAMYEGICNSDFEKNSTNTDFTGIVLHSGDSYTSATPVYDGYALFYPYHIKNNFTGKKSDVITNFTEDEFKFYQNASIVPVGGFNLLHPVIQVIKKDCKTLEKFEYTQWFESSQADYERSPFNFYHKTISEVHINKTINISFDTESISKVMFNDQNQNDSSRKCNIMKIIVNSLIGVDEELKNQLTKNIVLSGGNTSHFGFAYKIRSLSQKKPDYKIENVIEPKDLANFVIWEGAKRMVNSPNFSSRWATRDEYMENGSCIGQMKFF</sequence>
<evidence type="ECO:0008006" key="4">
    <source>
        <dbReference type="Google" id="ProtNLM"/>
    </source>
</evidence>
<dbReference type="Gene3D" id="3.30.420.40">
    <property type="match status" value="2"/>
</dbReference>
<dbReference type="InterPro" id="IPR004000">
    <property type="entry name" value="Actin"/>
</dbReference>
<accession>A0ABR2K311</accession>
<proteinExistence type="inferred from homology"/>
<evidence type="ECO:0000313" key="2">
    <source>
        <dbReference type="EMBL" id="KAK8885183.1"/>
    </source>
</evidence>
<dbReference type="SMART" id="SM00268">
    <property type="entry name" value="ACTIN"/>
    <property type="match status" value="1"/>
</dbReference>